<dbReference type="InterPro" id="IPR050266">
    <property type="entry name" value="AB_hydrolase_sf"/>
</dbReference>
<comment type="caution">
    <text evidence="2">The sequence shown here is derived from an EMBL/GenBank/DDBJ whole genome shotgun (WGS) entry which is preliminary data.</text>
</comment>
<dbReference type="PANTHER" id="PTHR43798:SF33">
    <property type="entry name" value="HYDROLASE, PUTATIVE (AFU_ORTHOLOGUE AFUA_2G14860)-RELATED"/>
    <property type="match status" value="1"/>
</dbReference>
<evidence type="ECO:0000259" key="1">
    <source>
        <dbReference type="Pfam" id="PF00561"/>
    </source>
</evidence>
<gene>
    <name evidence="2" type="ORF">GO493_18270</name>
</gene>
<reference evidence="2 3" key="1">
    <citation type="submission" date="2019-12" db="EMBL/GenBank/DDBJ databases">
        <title>Chitinophaga sp. strain ysch24 (GDMCC 1.1355), whole genome shotgun sequence.</title>
        <authorList>
            <person name="Zhang X."/>
        </authorList>
    </citation>
    <scope>NUCLEOTIDE SEQUENCE [LARGE SCALE GENOMIC DNA]</scope>
    <source>
        <strain evidence="3">ysch24</strain>
    </source>
</reference>
<proteinExistence type="predicted"/>
<keyword evidence="3" id="KW-1185">Reference proteome</keyword>
<evidence type="ECO:0000313" key="3">
    <source>
        <dbReference type="Proteomes" id="UP000461730"/>
    </source>
</evidence>
<evidence type="ECO:0000313" key="2">
    <source>
        <dbReference type="EMBL" id="MVT10223.1"/>
    </source>
</evidence>
<dbReference type="GO" id="GO:0016787">
    <property type="term" value="F:hydrolase activity"/>
    <property type="evidence" value="ECO:0007669"/>
    <property type="project" value="UniProtKB-KW"/>
</dbReference>
<sequence>MKKILILFFTTIGRIFTKTAARVFINLFTQPPGRAFREPHLALKAAAAETTIMVSSYAFDESKTGVRTYIWGTGNKTVLLLHGWAGSAVDFGAMVNMLTEEGYRVISFDQPAHGFSEGKNTNLIQWIYIIRQFLRLYDISIVIAHSLGGLAATIALAREQKKVSHHILIAPLISSIWAFEDAFRQLRIGEPVSTLVPQMVLNNYKEDVRTLDLPTHISNVQAEQVLLIYDTTDVVISVPQTERFLHEHPEVQVCKITAEGHYRIIRDEEVLLRIKNSLSS</sequence>
<feature type="domain" description="AB hydrolase-1" evidence="1">
    <location>
        <begin position="77"/>
        <end position="175"/>
    </location>
</feature>
<dbReference type="GO" id="GO:0016020">
    <property type="term" value="C:membrane"/>
    <property type="evidence" value="ECO:0007669"/>
    <property type="project" value="TreeGrafter"/>
</dbReference>
<dbReference type="Gene3D" id="3.40.50.1820">
    <property type="entry name" value="alpha/beta hydrolase"/>
    <property type="match status" value="1"/>
</dbReference>
<accession>A0A7K1U785</accession>
<dbReference type="AlphaFoldDB" id="A0A7K1U785"/>
<protein>
    <submittedName>
        <fullName evidence="2">Alpha/beta fold hydrolase</fullName>
    </submittedName>
</protein>
<dbReference type="InterPro" id="IPR029058">
    <property type="entry name" value="AB_hydrolase_fold"/>
</dbReference>
<dbReference type="RefSeq" id="WP_157307670.1">
    <property type="nucleotide sequence ID" value="NZ_WRXN01000008.1"/>
</dbReference>
<organism evidence="2 3">
    <name type="scientific">Chitinophaga tropicalis</name>
    <dbReference type="NCBI Taxonomy" id="2683588"/>
    <lineage>
        <taxon>Bacteria</taxon>
        <taxon>Pseudomonadati</taxon>
        <taxon>Bacteroidota</taxon>
        <taxon>Chitinophagia</taxon>
        <taxon>Chitinophagales</taxon>
        <taxon>Chitinophagaceae</taxon>
        <taxon>Chitinophaga</taxon>
    </lineage>
</organism>
<dbReference type="PANTHER" id="PTHR43798">
    <property type="entry name" value="MONOACYLGLYCEROL LIPASE"/>
    <property type="match status" value="1"/>
</dbReference>
<dbReference type="SUPFAM" id="SSF53474">
    <property type="entry name" value="alpha/beta-Hydrolases"/>
    <property type="match status" value="1"/>
</dbReference>
<dbReference type="EMBL" id="WRXN01000008">
    <property type="protein sequence ID" value="MVT10223.1"/>
    <property type="molecule type" value="Genomic_DNA"/>
</dbReference>
<dbReference type="Proteomes" id="UP000461730">
    <property type="component" value="Unassembled WGS sequence"/>
</dbReference>
<keyword evidence="2" id="KW-0378">Hydrolase</keyword>
<dbReference type="InterPro" id="IPR000073">
    <property type="entry name" value="AB_hydrolase_1"/>
</dbReference>
<dbReference type="Pfam" id="PF00561">
    <property type="entry name" value="Abhydrolase_1"/>
    <property type="match status" value="1"/>
</dbReference>
<name>A0A7K1U785_9BACT</name>